<keyword evidence="5 7" id="KW-1133">Transmembrane helix</keyword>
<comment type="subcellular location">
    <subcellularLocation>
        <location evidence="1">Cell membrane</location>
        <topology evidence="1">Multi-pass membrane protein</topology>
    </subcellularLocation>
</comment>
<evidence type="ECO:0000256" key="7">
    <source>
        <dbReference type="SAM" id="Phobius"/>
    </source>
</evidence>
<proteinExistence type="predicted"/>
<dbReference type="EMBL" id="CAEZYZ010000128">
    <property type="protein sequence ID" value="CAB4751019.1"/>
    <property type="molecule type" value="Genomic_DNA"/>
</dbReference>
<feature type="transmembrane region" description="Helical" evidence="7">
    <location>
        <begin position="190"/>
        <end position="213"/>
    </location>
</feature>
<evidence type="ECO:0000256" key="5">
    <source>
        <dbReference type="ARBA" id="ARBA00022989"/>
    </source>
</evidence>
<dbReference type="EMBL" id="CAFBPD010000049">
    <property type="protein sequence ID" value="CAB5002297.1"/>
    <property type="molecule type" value="Genomic_DNA"/>
</dbReference>
<dbReference type="EMBL" id="CAFBOM010000006">
    <property type="protein sequence ID" value="CAB4973653.1"/>
    <property type="molecule type" value="Genomic_DNA"/>
</dbReference>
<feature type="transmembrane region" description="Helical" evidence="7">
    <location>
        <begin position="69"/>
        <end position="87"/>
    </location>
</feature>
<dbReference type="PROSITE" id="PS50928">
    <property type="entry name" value="ABC_TM1"/>
    <property type="match status" value="1"/>
</dbReference>
<accession>A0A6J6TXW0</accession>
<name>A0A6J6TXW0_9ZZZZ</name>
<reference evidence="9" key="1">
    <citation type="submission" date="2020-05" db="EMBL/GenBank/DDBJ databases">
        <authorList>
            <person name="Chiriac C."/>
            <person name="Salcher M."/>
            <person name="Ghai R."/>
            <person name="Kavagutti S V."/>
        </authorList>
    </citation>
    <scope>NUCLEOTIDE SEQUENCE</scope>
</reference>
<evidence type="ECO:0000256" key="6">
    <source>
        <dbReference type="ARBA" id="ARBA00023136"/>
    </source>
</evidence>
<keyword evidence="3" id="KW-1003">Cell membrane</keyword>
<evidence type="ECO:0000259" key="8">
    <source>
        <dbReference type="PROSITE" id="PS50928"/>
    </source>
</evidence>
<dbReference type="GO" id="GO:0055085">
    <property type="term" value="P:transmembrane transport"/>
    <property type="evidence" value="ECO:0007669"/>
    <property type="project" value="InterPro"/>
</dbReference>
<evidence type="ECO:0000313" key="10">
    <source>
        <dbReference type="EMBL" id="CAB4973653.1"/>
    </source>
</evidence>
<feature type="transmembrane region" description="Helical" evidence="7">
    <location>
        <begin position="127"/>
        <end position="146"/>
    </location>
</feature>
<dbReference type="Gene3D" id="1.10.3720.10">
    <property type="entry name" value="MetI-like"/>
    <property type="match status" value="1"/>
</dbReference>
<gene>
    <name evidence="9" type="ORF">UFOPK2810_00850</name>
    <name evidence="10" type="ORF">UFOPK3957_00073</name>
    <name evidence="11" type="ORF">UFOPK4061_00379</name>
</gene>
<dbReference type="Pfam" id="PF00528">
    <property type="entry name" value="BPD_transp_1"/>
    <property type="match status" value="1"/>
</dbReference>
<dbReference type="PANTHER" id="PTHR30151:SF38">
    <property type="entry name" value="ALIPHATIC SULFONATES TRANSPORT PERMEASE PROTEIN SSUC-RELATED"/>
    <property type="match status" value="1"/>
</dbReference>
<keyword evidence="2" id="KW-0813">Transport</keyword>
<dbReference type="InterPro" id="IPR000515">
    <property type="entry name" value="MetI-like"/>
</dbReference>
<feature type="transmembrane region" description="Helical" evidence="7">
    <location>
        <begin position="219"/>
        <end position="241"/>
    </location>
</feature>
<evidence type="ECO:0000313" key="9">
    <source>
        <dbReference type="EMBL" id="CAB4751019.1"/>
    </source>
</evidence>
<feature type="domain" description="ABC transmembrane type-1" evidence="8">
    <location>
        <begin position="61"/>
        <end position="245"/>
    </location>
</feature>
<sequence length="260" mass="29167">MTSLLNSRIIRFLVGIWLPLLLVWWWWTASADSVDPFFPPLSAIWEQFKFNWIWQLFPVHVAPSLRNLFVGYTIGIVAGVVFGALLGSSRRASRYFEPLVDFFRSIPPVATVPVFILFFGLDANMRIAAVAVAATFPTLLSTMQGFRGTDSILLDTGNVFHLTKFQMMWKLRIPSASPLIWSGFQVSLQIAFVVTIASEILGSGFGIGAFTVISSDSFMILDAWTGVLLMGLIGFALNVIFDTIEKRSLHWYFGQKKLTR</sequence>
<dbReference type="InterPro" id="IPR035906">
    <property type="entry name" value="MetI-like_sf"/>
</dbReference>
<protein>
    <submittedName>
        <fullName evidence="9">Unannotated protein</fullName>
    </submittedName>
</protein>
<dbReference type="GO" id="GO:0005886">
    <property type="term" value="C:plasma membrane"/>
    <property type="evidence" value="ECO:0007669"/>
    <property type="project" value="UniProtKB-SubCell"/>
</dbReference>
<evidence type="ECO:0000256" key="4">
    <source>
        <dbReference type="ARBA" id="ARBA00022692"/>
    </source>
</evidence>
<evidence type="ECO:0000313" key="11">
    <source>
        <dbReference type="EMBL" id="CAB5002297.1"/>
    </source>
</evidence>
<feature type="transmembrane region" description="Helical" evidence="7">
    <location>
        <begin position="9"/>
        <end position="27"/>
    </location>
</feature>
<evidence type="ECO:0000256" key="1">
    <source>
        <dbReference type="ARBA" id="ARBA00004651"/>
    </source>
</evidence>
<dbReference type="AlphaFoldDB" id="A0A6J6TXW0"/>
<feature type="transmembrane region" description="Helical" evidence="7">
    <location>
        <begin position="99"/>
        <end position="121"/>
    </location>
</feature>
<keyword evidence="6 7" id="KW-0472">Membrane</keyword>
<keyword evidence="4 7" id="KW-0812">Transmembrane</keyword>
<dbReference type="PANTHER" id="PTHR30151">
    <property type="entry name" value="ALKANE SULFONATE ABC TRANSPORTER-RELATED, MEMBRANE SUBUNIT"/>
    <property type="match status" value="1"/>
</dbReference>
<dbReference type="SUPFAM" id="SSF161098">
    <property type="entry name" value="MetI-like"/>
    <property type="match status" value="1"/>
</dbReference>
<evidence type="ECO:0000256" key="2">
    <source>
        <dbReference type="ARBA" id="ARBA00022448"/>
    </source>
</evidence>
<evidence type="ECO:0000256" key="3">
    <source>
        <dbReference type="ARBA" id="ARBA00022475"/>
    </source>
</evidence>
<organism evidence="9">
    <name type="scientific">freshwater metagenome</name>
    <dbReference type="NCBI Taxonomy" id="449393"/>
    <lineage>
        <taxon>unclassified sequences</taxon>
        <taxon>metagenomes</taxon>
        <taxon>ecological metagenomes</taxon>
    </lineage>
</organism>